<keyword evidence="3" id="KW-0238">DNA-binding</keyword>
<dbReference type="InterPro" id="IPR025708">
    <property type="entry name" value="HSP15"/>
</dbReference>
<dbReference type="GO" id="GO:0043023">
    <property type="term" value="F:ribosomal large subunit binding"/>
    <property type="evidence" value="ECO:0007669"/>
    <property type="project" value="InterPro"/>
</dbReference>
<dbReference type="Gene3D" id="3.10.290.10">
    <property type="entry name" value="RNA-binding S4 domain"/>
    <property type="match status" value="1"/>
</dbReference>
<name>A0A1H9NZC3_9BACT</name>
<reference evidence="7" key="1">
    <citation type="submission" date="2016-10" db="EMBL/GenBank/DDBJ databases">
        <authorList>
            <person name="Varghese N."/>
            <person name="Submissions S."/>
        </authorList>
    </citation>
    <scope>NUCLEOTIDE SEQUENCE [LARGE SCALE GENOMIC DNA]</scope>
    <source>
        <strain evidence="7">DSM 24740</strain>
    </source>
</reference>
<dbReference type="AlphaFoldDB" id="A0A1H9NZC3"/>
<dbReference type="GO" id="GO:0003727">
    <property type="term" value="F:single-stranded RNA binding"/>
    <property type="evidence" value="ECO:0007669"/>
    <property type="project" value="InterPro"/>
</dbReference>
<dbReference type="Pfam" id="PF01479">
    <property type="entry name" value="S4"/>
    <property type="match status" value="1"/>
</dbReference>
<evidence type="ECO:0000313" key="7">
    <source>
        <dbReference type="Proteomes" id="UP000199021"/>
    </source>
</evidence>
<dbReference type="CDD" id="cd00165">
    <property type="entry name" value="S4"/>
    <property type="match status" value="1"/>
</dbReference>
<dbReference type="SMART" id="SM00363">
    <property type="entry name" value="S4"/>
    <property type="match status" value="1"/>
</dbReference>
<keyword evidence="7" id="KW-1185">Reference proteome</keyword>
<dbReference type="InterPro" id="IPR036986">
    <property type="entry name" value="S4_RNA-bd_sf"/>
</dbReference>
<dbReference type="PIRSF" id="PIRSF016821">
    <property type="entry name" value="HSP15"/>
    <property type="match status" value="1"/>
</dbReference>
<gene>
    <name evidence="6" type="ORF">SAMN05444359_14112</name>
</gene>
<dbReference type="GO" id="GO:0034605">
    <property type="term" value="P:cellular response to heat"/>
    <property type="evidence" value="ECO:0007669"/>
    <property type="project" value="InterPro"/>
</dbReference>
<dbReference type="Proteomes" id="UP000199021">
    <property type="component" value="Unassembled WGS sequence"/>
</dbReference>
<dbReference type="InParanoid" id="A0A1H9NZC3"/>
<sequence>MDKVRVDKWLWAVRIFKSRTLAGDVVRAGKVRVNDKIVKPSYAITAGDILTVQKNGFNMTYVCLKTISKRVGAPIAVTCYEDRTPAEEKTKYKDWFIGKSGGEFREKGAGRPTKRERRDINRFKEADDYFEEEDY</sequence>
<dbReference type="OrthoDB" id="9797176at2"/>
<dbReference type="PROSITE" id="PS50889">
    <property type="entry name" value="S4"/>
    <property type="match status" value="1"/>
</dbReference>
<evidence type="ECO:0000256" key="2">
    <source>
        <dbReference type="ARBA" id="ARBA00022884"/>
    </source>
</evidence>
<comment type="similarity">
    <text evidence="1">Belongs to the HSP15 family.</text>
</comment>
<evidence type="ECO:0000313" key="6">
    <source>
        <dbReference type="EMBL" id="SER41374.1"/>
    </source>
</evidence>
<evidence type="ECO:0000259" key="5">
    <source>
        <dbReference type="SMART" id="SM00363"/>
    </source>
</evidence>
<keyword evidence="2 4" id="KW-0694">RNA-binding</keyword>
<evidence type="ECO:0000256" key="3">
    <source>
        <dbReference type="ARBA" id="ARBA00023125"/>
    </source>
</evidence>
<dbReference type="SUPFAM" id="SSF55174">
    <property type="entry name" value="Alpha-L RNA-binding motif"/>
    <property type="match status" value="1"/>
</dbReference>
<keyword evidence="6" id="KW-0346">Stress response</keyword>
<protein>
    <submittedName>
        <fullName evidence="6">Heat shock protein Hsp15</fullName>
    </submittedName>
</protein>
<organism evidence="6 7">
    <name type="scientific">Neolewinella agarilytica</name>
    <dbReference type="NCBI Taxonomy" id="478744"/>
    <lineage>
        <taxon>Bacteria</taxon>
        <taxon>Pseudomonadati</taxon>
        <taxon>Bacteroidota</taxon>
        <taxon>Saprospiria</taxon>
        <taxon>Saprospirales</taxon>
        <taxon>Lewinellaceae</taxon>
        <taxon>Neolewinella</taxon>
    </lineage>
</organism>
<feature type="domain" description="RNA-binding S4" evidence="5">
    <location>
        <begin position="4"/>
        <end position="76"/>
    </location>
</feature>
<dbReference type="EMBL" id="FOFB01000041">
    <property type="protein sequence ID" value="SER41374.1"/>
    <property type="molecule type" value="Genomic_DNA"/>
</dbReference>
<dbReference type="GO" id="GO:0003677">
    <property type="term" value="F:DNA binding"/>
    <property type="evidence" value="ECO:0007669"/>
    <property type="project" value="UniProtKB-KW"/>
</dbReference>
<proteinExistence type="inferred from homology"/>
<evidence type="ECO:0000256" key="4">
    <source>
        <dbReference type="PROSITE-ProRule" id="PRU00182"/>
    </source>
</evidence>
<accession>A0A1H9NZC3</accession>
<dbReference type="InterPro" id="IPR002942">
    <property type="entry name" value="S4_RNA-bd"/>
</dbReference>
<evidence type="ECO:0000256" key="1">
    <source>
        <dbReference type="ARBA" id="ARBA00008396"/>
    </source>
</evidence>
<dbReference type="RefSeq" id="WP_090173339.1">
    <property type="nucleotide sequence ID" value="NZ_FOFB01000041.1"/>
</dbReference>
<dbReference type="STRING" id="478744.SAMN05444359_14112"/>